<proteinExistence type="predicted"/>
<comment type="caution">
    <text evidence="1">The sequence shown here is derived from an EMBL/GenBank/DDBJ whole genome shotgun (WGS) entry which is preliminary data.</text>
</comment>
<accession>A0ACA9M3E5</accession>
<reference evidence="1" key="1">
    <citation type="submission" date="2021-06" db="EMBL/GenBank/DDBJ databases">
        <authorList>
            <person name="Kallberg Y."/>
            <person name="Tangrot J."/>
            <person name="Rosling A."/>
        </authorList>
    </citation>
    <scope>NUCLEOTIDE SEQUENCE</scope>
    <source>
        <strain evidence="1">IL203A</strain>
    </source>
</reference>
<protein>
    <submittedName>
        <fullName evidence="1">12398_t:CDS:1</fullName>
    </submittedName>
</protein>
<organism evidence="1 2">
    <name type="scientific">Dentiscutata heterogama</name>
    <dbReference type="NCBI Taxonomy" id="1316150"/>
    <lineage>
        <taxon>Eukaryota</taxon>
        <taxon>Fungi</taxon>
        <taxon>Fungi incertae sedis</taxon>
        <taxon>Mucoromycota</taxon>
        <taxon>Glomeromycotina</taxon>
        <taxon>Glomeromycetes</taxon>
        <taxon>Diversisporales</taxon>
        <taxon>Gigasporaceae</taxon>
        <taxon>Dentiscutata</taxon>
    </lineage>
</organism>
<evidence type="ECO:0000313" key="1">
    <source>
        <dbReference type="EMBL" id="CAG8565046.1"/>
    </source>
</evidence>
<dbReference type="Proteomes" id="UP000789702">
    <property type="component" value="Unassembled WGS sequence"/>
</dbReference>
<evidence type="ECO:0000313" key="2">
    <source>
        <dbReference type="Proteomes" id="UP000789702"/>
    </source>
</evidence>
<keyword evidence="2" id="KW-1185">Reference proteome</keyword>
<sequence>MSRFDNYNTRISFPHSLPNNQEEDIIESPPEANTITTTNPNLSHVNQLSNFYLENQEKEIREYFENKEDDFQEALTEILDLK</sequence>
<name>A0ACA9M3E5_9GLOM</name>
<gene>
    <name evidence="1" type="ORF">DHETER_LOCUS5813</name>
</gene>
<dbReference type="EMBL" id="CAJVPU010006824">
    <property type="protein sequence ID" value="CAG8565046.1"/>
    <property type="molecule type" value="Genomic_DNA"/>
</dbReference>